<comment type="caution">
    <text evidence="2">The sequence shown here is derived from an EMBL/GenBank/DDBJ whole genome shotgun (WGS) entry which is preliminary data.</text>
</comment>
<evidence type="ECO:0000256" key="1">
    <source>
        <dbReference type="SAM" id="Phobius"/>
    </source>
</evidence>
<dbReference type="AlphaFoldDB" id="A0A4Q7LQ39"/>
<dbReference type="RefSeq" id="WP_130485563.1">
    <property type="nucleotide sequence ID" value="NZ_SGWW01000003.1"/>
</dbReference>
<proteinExistence type="predicted"/>
<keyword evidence="1" id="KW-0472">Membrane</keyword>
<gene>
    <name evidence="2" type="ORF">EV141_1759</name>
</gene>
<sequence>MWPVAGLYVGFISAATSYWLVLAVPVVLGAVNDGSPLGRVLPGLLLWSAFMLGGIPYVVVNAVGGAVVAIVAAVVRRIRWVTIIALLVFVGCWVAVTQVWGTILWRSGDVPWWFLVAGAIPTVMVVACASALSCVAQQAPDDDAAHIPPAAAIAEGQEQRALAPQQ</sequence>
<dbReference type="EMBL" id="SGWW01000003">
    <property type="protein sequence ID" value="RZS56302.1"/>
    <property type="molecule type" value="Genomic_DNA"/>
</dbReference>
<feature type="transmembrane region" description="Helical" evidence="1">
    <location>
        <begin position="7"/>
        <end position="32"/>
    </location>
</feature>
<evidence type="ECO:0000313" key="3">
    <source>
        <dbReference type="Proteomes" id="UP000293519"/>
    </source>
</evidence>
<protein>
    <submittedName>
        <fullName evidence="2">Uncharacterized protein</fullName>
    </submittedName>
</protein>
<keyword evidence="1" id="KW-0812">Transmembrane</keyword>
<name>A0A4Q7LQ39_9MICO</name>
<keyword evidence="1" id="KW-1133">Transmembrane helix</keyword>
<evidence type="ECO:0000313" key="2">
    <source>
        <dbReference type="EMBL" id="RZS56302.1"/>
    </source>
</evidence>
<reference evidence="2 3" key="1">
    <citation type="journal article" date="2015" name="Stand. Genomic Sci.">
        <title>Genomic Encyclopedia of Bacterial and Archaeal Type Strains, Phase III: the genomes of soil and plant-associated and newly described type strains.</title>
        <authorList>
            <person name="Whitman W.B."/>
            <person name="Woyke T."/>
            <person name="Klenk H.P."/>
            <person name="Zhou Y."/>
            <person name="Lilburn T.G."/>
            <person name="Beck B.J."/>
            <person name="De Vos P."/>
            <person name="Vandamme P."/>
            <person name="Eisen J.A."/>
            <person name="Garrity G."/>
            <person name="Hugenholtz P."/>
            <person name="Kyrpides N.C."/>
        </authorList>
    </citation>
    <scope>NUCLEOTIDE SEQUENCE [LARGE SCALE GENOMIC DNA]</scope>
    <source>
        <strain evidence="2 3">CV2</strain>
    </source>
</reference>
<feature type="transmembrane region" description="Helical" evidence="1">
    <location>
        <begin position="112"/>
        <end position="132"/>
    </location>
</feature>
<dbReference type="Proteomes" id="UP000293519">
    <property type="component" value="Unassembled WGS sequence"/>
</dbReference>
<feature type="transmembrane region" description="Helical" evidence="1">
    <location>
        <begin position="44"/>
        <end position="73"/>
    </location>
</feature>
<feature type="transmembrane region" description="Helical" evidence="1">
    <location>
        <begin position="80"/>
        <end position="100"/>
    </location>
</feature>
<organism evidence="2 3">
    <name type="scientific">Microcella putealis</name>
    <dbReference type="NCBI Taxonomy" id="337005"/>
    <lineage>
        <taxon>Bacteria</taxon>
        <taxon>Bacillati</taxon>
        <taxon>Actinomycetota</taxon>
        <taxon>Actinomycetes</taxon>
        <taxon>Micrococcales</taxon>
        <taxon>Microbacteriaceae</taxon>
        <taxon>Microcella</taxon>
    </lineage>
</organism>
<accession>A0A4Q7LQ39</accession>
<keyword evidence="3" id="KW-1185">Reference proteome</keyword>